<proteinExistence type="predicted"/>
<evidence type="ECO:0000313" key="2">
    <source>
        <dbReference type="Proteomes" id="UP000054018"/>
    </source>
</evidence>
<sequence>MRAWMRLALAVRHGSSAARFLGGWSSHRIVRGTPSNLPRRPPGVHFSAIGPCARRAVSSQTPIADPDRPDLFYHLVSFPHPVDSSSSATAYALSFLPTPPPSSSSATVIGWLPAITEGTFRDIEAGLHDFVENSNFRSLMQEAVRQGLREGVDEIWTNGALQLQHGWMHIHDSRSIPPLGRIGDPDDIIGSVLVEDSKILPDTYQAMPSYRLCTSDGPIQLTEGLARKLRTVLEDVASRETS</sequence>
<keyword evidence="2" id="KW-1185">Reference proteome</keyword>
<dbReference type="PANTHER" id="PTHR37331">
    <property type="entry name" value="YALI0F11671P"/>
    <property type="match status" value="1"/>
</dbReference>
<organism evidence="1 2">
    <name type="scientific">Pisolithus microcarpus 441</name>
    <dbReference type="NCBI Taxonomy" id="765257"/>
    <lineage>
        <taxon>Eukaryota</taxon>
        <taxon>Fungi</taxon>
        <taxon>Dikarya</taxon>
        <taxon>Basidiomycota</taxon>
        <taxon>Agaricomycotina</taxon>
        <taxon>Agaricomycetes</taxon>
        <taxon>Agaricomycetidae</taxon>
        <taxon>Boletales</taxon>
        <taxon>Sclerodermatineae</taxon>
        <taxon>Pisolithaceae</taxon>
        <taxon>Pisolithus</taxon>
    </lineage>
</organism>
<evidence type="ECO:0000313" key="1">
    <source>
        <dbReference type="EMBL" id="KIK27258.1"/>
    </source>
</evidence>
<gene>
    <name evidence="1" type="ORF">PISMIDRAFT_203712</name>
</gene>
<accession>A0A0D0A5B7</accession>
<protein>
    <submittedName>
        <fullName evidence="1">Uncharacterized protein</fullName>
    </submittedName>
</protein>
<dbReference type="HOGENOM" id="CLU_080764_0_1_1"/>
<reference evidence="2" key="2">
    <citation type="submission" date="2015-01" db="EMBL/GenBank/DDBJ databases">
        <title>Evolutionary Origins and Diversification of the Mycorrhizal Mutualists.</title>
        <authorList>
            <consortium name="DOE Joint Genome Institute"/>
            <consortium name="Mycorrhizal Genomics Consortium"/>
            <person name="Kohler A."/>
            <person name="Kuo A."/>
            <person name="Nagy L.G."/>
            <person name="Floudas D."/>
            <person name="Copeland A."/>
            <person name="Barry K.W."/>
            <person name="Cichocki N."/>
            <person name="Veneault-Fourrey C."/>
            <person name="LaButti K."/>
            <person name="Lindquist E.A."/>
            <person name="Lipzen A."/>
            <person name="Lundell T."/>
            <person name="Morin E."/>
            <person name="Murat C."/>
            <person name="Riley R."/>
            <person name="Ohm R."/>
            <person name="Sun H."/>
            <person name="Tunlid A."/>
            <person name="Henrissat B."/>
            <person name="Grigoriev I.V."/>
            <person name="Hibbett D.S."/>
            <person name="Martin F."/>
        </authorList>
    </citation>
    <scope>NUCLEOTIDE SEQUENCE [LARGE SCALE GENOMIC DNA]</scope>
    <source>
        <strain evidence="2">441</strain>
    </source>
</reference>
<dbReference type="Proteomes" id="UP000054018">
    <property type="component" value="Unassembled WGS sequence"/>
</dbReference>
<dbReference type="AlphaFoldDB" id="A0A0D0A5B7"/>
<reference evidence="1 2" key="1">
    <citation type="submission" date="2014-04" db="EMBL/GenBank/DDBJ databases">
        <authorList>
            <consortium name="DOE Joint Genome Institute"/>
            <person name="Kuo A."/>
            <person name="Kohler A."/>
            <person name="Costa M.D."/>
            <person name="Nagy L.G."/>
            <person name="Floudas D."/>
            <person name="Copeland A."/>
            <person name="Barry K.W."/>
            <person name="Cichocki N."/>
            <person name="Veneault-Fourrey C."/>
            <person name="LaButti K."/>
            <person name="Lindquist E.A."/>
            <person name="Lipzen A."/>
            <person name="Lundell T."/>
            <person name="Morin E."/>
            <person name="Murat C."/>
            <person name="Sun H."/>
            <person name="Tunlid A."/>
            <person name="Henrissat B."/>
            <person name="Grigoriev I.V."/>
            <person name="Hibbett D.S."/>
            <person name="Martin F."/>
            <person name="Nordberg H.P."/>
            <person name="Cantor M.N."/>
            <person name="Hua S.X."/>
        </authorList>
    </citation>
    <scope>NUCLEOTIDE SEQUENCE [LARGE SCALE GENOMIC DNA]</scope>
    <source>
        <strain evidence="1 2">441</strain>
    </source>
</reference>
<dbReference type="STRING" id="765257.A0A0D0A5B7"/>
<dbReference type="EMBL" id="KN833697">
    <property type="protein sequence ID" value="KIK27258.1"/>
    <property type="molecule type" value="Genomic_DNA"/>
</dbReference>
<dbReference type="OrthoDB" id="5397701at2759"/>
<name>A0A0D0A5B7_9AGAM</name>
<dbReference type="PANTHER" id="PTHR37331:SF1">
    <property type="entry name" value="YALI0F11671P"/>
    <property type="match status" value="1"/>
</dbReference>